<feature type="compositionally biased region" description="Basic and acidic residues" evidence="1">
    <location>
        <begin position="74"/>
        <end position="92"/>
    </location>
</feature>
<gene>
    <name evidence="2" type="ORF">GCM10009675_36850</name>
</gene>
<sequence length="108" mass="11472">MAQRIAAARRGRAPVGDVDRGAAWGYTSGMGDHRNPDDPRIGEQTEPEPPNPSDVPVPPHPDAGGGTEEVPEPPNRDEVDTGLPGREHRELWGTDDVNPDAGAVEPPD</sequence>
<feature type="compositionally biased region" description="Basic and acidic residues" evidence="1">
    <location>
        <begin position="31"/>
        <end position="43"/>
    </location>
</feature>
<evidence type="ECO:0000256" key="1">
    <source>
        <dbReference type="SAM" id="MobiDB-lite"/>
    </source>
</evidence>
<protein>
    <submittedName>
        <fullName evidence="2">Uncharacterized protein</fullName>
    </submittedName>
</protein>
<comment type="caution">
    <text evidence="2">The sequence shown here is derived from an EMBL/GenBank/DDBJ whole genome shotgun (WGS) entry which is preliminary data.</text>
</comment>
<name>A0ABN1VI18_9PSEU</name>
<reference evidence="2 3" key="1">
    <citation type="journal article" date="2019" name="Int. J. Syst. Evol. Microbiol.">
        <title>The Global Catalogue of Microorganisms (GCM) 10K type strain sequencing project: providing services to taxonomists for standard genome sequencing and annotation.</title>
        <authorList>
            <consortium name="The Broad Institute Genomics Platform"/>
            <consortium name="The Broad Institute Genome Sequencing Center for Infectious Disease"/>
            <person name="Wu L."/>
            <person name="Ma J."/>
        </authorList>
    </citation>
    <scope>NUCLEOTIDE SEQUENCE [LARGE SCALE GENOMIC DNA]</scope>
    <source>
        <strain evidence="2 3">JCM 13022</strain>
    </source>
</reference>
<feature type="compositionally biased region" description="Pro residues" evidence="1">
    <location>
        <begin position="47"/>
        <end position="61"/>
    </location>
</feature>
<proteinExistence type="predicted"/>
<dbReference type="EMBL" id="BAAALM010000014">
    <property type="protein sequence ID" value="GAA1212281.1"/>
    <property type="molecule type" value="Genomic_DNA"/>
</dbReference>
<dbReference type="Proteomes" id="UP001500467">
    <property type="component" value="Unassembled WGS sequence"/>
</dbReference>
<organism evidence="2 3">
    <name type="scientific">Prauserella alba</name>
    <dbReference type="NCBI Taxonomy" id="176898"/>
    <lineage>
        <taxon>Bacteria</taxon>
        <taxon>Bacillati</taxon>
        <taxon>Actinomycetota</taxon>
        <taxon>Actinomycetes</taxon>
        <taxon>Pseudonocardiales</taxon>
        <taxon>Pseudonocardiaceae</taxon>
        <taxon>Prauserella</taxon>
    </lineage>
</organism>
<accession>A0ABN1VI18</accession>
<keyword evidence="3" id="KW-1185">Reference proteome</keyword>
<evidence type="ECO:0000313" key="3">
    <source>
        <dbReference type="Proteomes" id="UP001500467"/>
    </source>
</evidence>
<feature type="region of interest" description="Disordered" evidence="1">
    <location>
        <begin position="1"/>
        <end position="108"/>
    </location>
</feature>
<evidence type="ECO:0000313" key="2">
    <source>
        <dbReference type="EMBL" id="GAA1212281.1"/>
    </source>
</evidence>
<dbReference type="RefSeq" id="WP_253855058.1">
    <property type="nucleotide sequence ID" value="NZ_BAAALM010000014.1"/>
</dbReference>